<sequence>MARDFPKRSHSGIGSTVPQFQVPDYVPWQRSRQRAKPSTLPPIPQTVGTKKSKRKTWSTVQPGWQSKPTLWMTSQPRNPVELRRGKLDSGKTQATIRLMRTMLRNRRTSYQELCDHEDFLTKLSGELIKTIQDTEDGAALKVRMLLQQQDVYTTITDILEYSNKKKLHQMKCELQEWEEKEESKIHNLEQQVEQLDAQIKKVREQVSFVSTYKDHEYPIKLVQVANLVRQLQQVKDSQLDELDELSEMCRTVLASMSNQIQNKKKNLLRSLVVKIQRANQETLLQKTWNTQVILKYMDKFREFIDRFEEEIPRLRAEMEQLEFQIWEPREIVFADVLLRRSKYCHRKIFGWALIIINSSFWCPQIIKQDTARSRKCFSTIAGYCKKKCMLGEIYDKPCTKGKLCCISESKKNTYQKAIQQPEPSSKPDLKLDYVILPTVTLGTIPQ</sequence>
<name>A0AC11AUU6_SHEEP</name>
<evidence type="ECO:0000313" key="1">
    <source>
        <dbReference type="Ensembl" id="ENSOARP00020004984.2"/>
    </source>
</evidence>
<reference evidence="1" key="1">
    <citation type="submission" date="2020-11" db="EMBL/GenBank/DDBJ databases">
        <authorList>
            <person name="Davenport K.M."/>
            <person name="Bickhart D.M."/>
            <person name="Smith T.P.L."/>
            <person name="Murdoch B.M."/>
            <person name="Rosen B.D."/>
        </authorList>
    </citation>
    <scope>NUCLEOTIDE SEQUENCE [LARGE SCALE GENOMIC DNA]</scope>
    <source>
        <strain evidence="1">OAR_USU_Benz2616</strain>
    </source>
</reference>
<proteinExistence type="predicted"/>
<gene>
    <name evidence="1" type="primary">C13H20orf96</name>
</gene>
<reference evidence="1" key="3">
    <citation type="submission" date="2025-09" db="UniProtKB">
        <authorList>
            <consortium name="Ensembl"/>
        </authorList>
    </citation>
    <scope>IDENTIFICATION</scope>
</reference>
<accession>A0AC11AUU6</accession>
<organism evidence="1">
    <name type="scientific">Ovis aries</name>
    <name type="common">Sheep</name>
    <dbReference type="NCBI Taxonomy" id="9940"/>
    <lineage>
        <taxon>Eukaryota</taxon>
        <taxon>Metazoa</taxon>
        <taxon>Chordata</taxon>
        <taxon>Craniata</taxon>
        <taxon>Vertebrata</taxon>
        <taxon>Euteleostomi</taxon>
        <taxon>Mammalia</taxon>
        <taxon>Eutheria</taxon>
        <taxon>Laurasiatheria</taxon>
        <taxon>Artiodactyla</taxon>
        <taxon>Ruminantia</taxon>
        <taxon>Pecora</taxon>
        <taxon>Bovidae</taxon>
        <taxon>Caprinae</taxon>
        <taxon>Ovis</taxon>
    </lineage>
</organism>
<protein>
    <submittedName>
        <fullName evidence="1">Uncharacterized protein</fullName>
    </submittedName>
</protein>
<reference evidence="1" key="2">
    <citation type="submission" date="2025-08" db="UniProtKB">
        <authorList>
            <consortium name="Ensembl"/>
        </authorList>
    </citation>
    <scope>IDENTIFICATION</scope>
</reference>
<dbReference type="Ensembl" id="ENSOART00020006039.2">
    <property type="protein sequence ID" value="ENSOARP00020004984.2"/>
    <property type="gene ID" value="ENSOARG00020003782.2"/>
</dbReference>